<dbReference type="InterPro" id="IPR028994">
    <property type="entry name" value="Integrin_alpha_N"/>
</dbReference>
<dbReference type="PANTHER" id="PTHR46580">
    <property type="entry name" value="SENSOR KINASE-RELATED"/>
    <property type="match status" value="1"/>
</dbReference>
<feature type="non-terminal residue" evidence="2">
    <location>
        <position position="389"/>
    </location>
</feature>
<accession>A0A0F3GL21</accession>
<gene>
    <name evidence="2" type="ORF">MBAV_005280</name>
</gene>
<dbReference type="SUPFAM" id="SSF69318">
    <property type="entry name" value="Integrin alpha N-terminal domain"/>
    <property type="match status" value="1"/>
</dbReference>
<comment type="caution">
    <text evidence="2">The sequence shown here is derived from an EMBL/GenBank/DDBJ whole genome shotgun (WGS) entry which is preliminary data.</text>
</comment>
<dbReference type="PATRIC" id="fig|29290.4.peg.6989"/>
<dbReference type="AlphaFoldDB" id="A0A0F3GL21"/>
<dbReference type="InterPro" id="IPR013517">
    <property type="entry name" value="FG-GAP"/>
</dbReference>
<evidence type="ECO:0000256" key="1">
    <source>
        <dbReference type="ARBA" id="ARBA00022729"/>
    </source>
</evidence>
<dbReference type="PANTHER" id="PTHR46580:SF2">
    <property type="entry name" value="MAM DOMAIN-CONTAINING PROTEIN"/>
    <property type="match status" value="1"/>
</dbReference>
<protein>
    <submittedName>
        <fullName evidence="2">FG-GAP repeat-containing protein</fullName>
    </submittedName>
</protein>
<dbReference type="Pfam" id="PF13517">
    <property type="entry name" value="FG-GAP_3"/>
    <property type="match status" value="2"/>
</dbReference>
<name>A0A0F3GL21_9BACT</name>
<dbReference type="Proteomes" id="UP000033423">
    <property type="component" value="Unassembled WGS sequence"/>
</dbReference>
<evidence type="ECO:0000313" key="3">
    <source>
        <dbReference type="Proteomes" id="UP000033423"/>
    </source>
</evidence>
<dbReference type="EMBL" id="LACI01002280">
    <property type="protein sequence ID" value="KJU82527.1"/>
    <property type="molecule type" value="Genomic_DNA"/>
</dbReference>
<organism evidence="2 3">
    <name type="scientific">Candidatus Magnetobacterium bavaricum</name>
    <dbReference type="NCBI Taxonomy" id="29290"/>
    <lineage>
        <taxon>Bacteria</taxon>
        <taxon>Pseudomonadati</taxon>
        <taxon>Nitrospirota</taxon>
        <taxon>Thermodesulfovibrionia</taxon>
        <taxon>Thermodesulfovibrionales</taxon>
        <taxon>Candidatus Magnetobacteriaceae</taxon>
        <taxon>Candidatus Magnetobacterium</taxon>
    </lineage>
</organism>
<keyword evidence="1" id="KW-0732">Signal</keyword>
<keyword evidence="3" id="KW-1185">Reference proteome</keyword>
<dbReference type="Gene3D" id="2.40.128.340">
    <property type="match status" value="1"/>
</dbReference>
<evidence type="ECO:0000313" key="2">
    <source>
        <dbReference type="EMBL" id="KJU82527.1"/>
    </source>
</evidence>
<dbReference type="Gene3D" id="2.130.10.130">
    <property type="entry name" value="Integrin alpha, N-terminal"/>
    <property type="match status" value="1"/>
</dbReference>
<reference evidence="2 3" key="1">
    <citation type="submission" date="2015-02" db="EMBL/GenBank/DDBJ databases">
        <title>Single-cell genomics of uncultivated deep-branching MTB reveals a conserved set of magnetosome genes.</title>
        <authorList>
            <person name="Kolinko S."/>
            <person name="Richter M."/>
            <person name="Glockner F.O."/>
            <person name="Brachmann A."/>
            <person name="Schuler D."/>
        </authorList>
    </citation>
    <scope>NUCLEOTIDE SEQUENCE [LARGE SCALE GENOMIC DNA]</scope>
    <source>
        <strain evidence="2">TM-1</strain>
    </source>
</reference>
<sequence length="389" mass="41536">MSVTANFAVNRKLTINVTGNGSGTVTAAKGIIYWNLHTGVAYYADSTEETLTAVADTGTTFKGWTGCDSTSGANGIICVVKMTAAKTVNADFSKPSSKKVKNDFNGDGKSDIFWQAGSDGDTSVWFMAGEKYTKAAPSPPSAKGYRFLATGYFNGDGKPDVLWQSTDGKGTVVIWLMNGVAIATNAVVKGAETLPAGYQFKGIGDFDGDGKDDILWQDDNGDVVMWLMNGSDIATNVVVKGAEKLESKYLFRGIGDFNGDGKADVLWQDTATGDVIIWFMDGATATSKEFVPKAKALPVVYQIRGVGDFNGDGKADIVLQDITKTDRGVHVWLMNGLNITSDTTVVVAKPGTWQLKDIGDYNGDGKYDMLWQDTNGDVAVWAMNGISIT</sequence>
<proteinExistence type="predicted"/>